<comment type="caution">
    <text evidence="2">The sequence shown here is derived from an EMBL/GenBank/DDBJ whole genome shotgun (WGS) entry which is preliminary data.</text>
</comment>
<name>A0ABQ5W5X3_9HYPH</name>
<protein>
    <recommendedName>
        <fullName evidence="4">MFS transporter</fullName>
    </recommendedName>
</protein>
<reference evidence="3" key="1">
    <citation type="journal article" date="2019" name="Int. J. Syst. Evol. Microbiol.">
        <title>The Global Catalogue of Microorganisms (GCM) 10K type strain sequencing project: providing services to taxonomists for standard genome sequencing and annotation.</title>
        <authorList>
            <consortium name="The Broad Institute Genomics Platform"/>
            <consortium name="The Broad Institute Genome Sequencing Center for Infectious Disease"/>
            <person name="Wu L."/>
            <person name="Ma J."/>
        </authorList>
    </citation>
    <scope>NUCLEOTIDE SEQUENCE [LARGE SCALE GENOMIC DNA]</scope>
    <source>
        <strain evidence="3">NBRC 112416</strain>
    </source>
</reference>
<feature type="compositionally biased region" description="Basic and acidic residues" evidence="1">
    <location>
        <begin position="186"/>
        <end position="195"/>
    </location>
</feature>
<evidence type="ECO:0000313" key="3">
    <source>
        <dbReference type="Proteomes" id="UP001156691"/>
    </source>
</evidence>
<sequence>MSGYVLFSLGLAPVFTLATDPIVGTAPPERAGAASAIAETSSELGGALGIAILGSIVTAIYRSAMASAVPPGVPHQAADAARDTLGGALAVAQQLPEMTGARCSAPLAKHSARRSRQRSSFALPLLWLQRSSQWSCCAALEWRRARAATGAGWWQRWERRATGGGRRALNRERIGSDSRQYQGRTRAADHADRTP</sequence>
<dbReference type="InterPro" id="IPR036259">
    <property type="entry name" value="MFS_trans_sf"/>
</dbReference>
<evidence type="ECO:0008006" key="4">
    <source>
        <dbReference type="Google" id="ProtNLM"/>
    </source>
</evidence>
<proteinExistence type="predicted"/>
<dbReference type="SUPFAM" id="SSF103473">
    <property type="entry name" value="MFS general substrate transporter"/>
    <property type="match status" value="1"/>
</dbReference>
<feature type="region of interest" description="Disordered" evidence="1">
    <location>
        <begin position="164"/>
        <end position="195"/>
    </location>
</feature>
<dbReference type="Proteomes" id="UP001156691">
    <property type="component" value="Unassembled WGS sequence"/>
</dbReference>
<organism evidence="2 3">
    <name type="scientific">Devosia nitrariae</name>
    <dbReference type="NCBI Taxonomy" id="2071872"/>
    <lineage>
        <taxon>Bacteria</taxon>
        <taxon>Pseudomonadati</taxon>
        <taxon>Pseudomonadota</taxon>
        <taxon>Alphaproteobacteria</taxon>
        <taxon>Hyphomicrobiales</taxon>
        <taxon>Devosiaceae</taxon>
        <taxon>Devosia</taxon>
    </lineage>
</organism>
<keyword evidence="3" id="KW-1185">Reference proteome</keyword>
<accession>A0ABQ5W5X3</accession>
<evidence type="ECO:0000256" key="1">
    <source>
        <dbReference type="SAM" id="MobiDB-lite"/>
    </source>
</evidence>
<evidence type="ECO:0000313" key="2">
    <source>
        <dbReference type="EMBL" id="GLQ55464.1"/>
    </source>
</evidence>
<dbReference type="EMBL" id="BSNS01000011">
    <property type="protein sequence ID" value="GLQ55464.1"/>
    <property type="molecule type" value="Genomic_DNA"/>
</dbReference>
<gene>
    <name evidence="2" type="ORF">GCM10010862_27230</name>
</gene>